<gene>
    <name evidence="2" type="ORF">SAMN05421730_103419</name>
</gene>
<reference evidence="2 3" key="1">
    <citation type="submission" date="2016-09" db="EMBL/GenBank/DDBJ databases">
        <authorList>
            <person name="Capua I."/>
            <person name="De Benedictis P."/>
            <person name="Joannis T."/>
            <person name="Lombin L.H."/>
            <person name="Cattoli G."/>
        </authorList>
    </citation>
    <scope>NUCLEOTIDE SEQUENCE [LARGE SCALE GENOMIC DNA]</scope>
    <source>
        <strain evidence="2 3">GluBS11</strain>
    </source>
</reference>
<accession>A0A1D3TXU5</accession>
<dbReference type="InterPro" id="IPR005646">
    <property type="entry name" value="FapA"/>
</dbReference>
<proteinExistence type="predicted"/>
<dbReference type="InterPro" id="IPR036145">
    <property type="entry name" value="MinC_C_sf"/>
</dbReference>
<evidence type="ECO:0000259" key="1">
    <source>
        <dbReference type="Pfam" id="PF20250"/>
    </source>
</evidence>
<dbReference type="Pfam" id="PF03961">
    <property type="entry name" value="FapA"/>
    <property type="match status" value="1"/>
</dbReference>
<dbReference type="STRING" id="1619234.SAMN05421730_103419"/>
<dbReference type="EMBL" id="FMKA01000034">
    <property type="protein sequence ID" value="SCP99190.1"/>
    <property type="molecule type" value="Genomic_DNA"/>
</dbReference>
<organism evidence="2 3">
    <name type="scientific">Anaerobium acetethylicum</name>
    <dbReference type="NCBI Taxonomy" id="1619234"/>
    <lineage>
        <taxon>Bacteria</taxon>
        <taxon>Bacillati</taxon>
        <taxon>Bacillota</taxon>
        <taxon>Clostridia</taxon>
        <taxon>Lachnospirales</taxon>
        <taxon>Lachnospiraceae</taxon>
        <taxon>Anaerobium</taxon>
    </lineage>
</organism>
<dbReference type="GO" id="GO:0000902">
    <property type="term" value="P:cell morphogenesis"/>
    <property type="evidence" value="ECO:0007669"/>
    <property type="project" value="InterPro"/>
</dbReference>
<dbReference type="InterPro" id="IPR016098">
    <property type="entry name" value="CAP/MinC_C"/>
</dbReference>
<dbReference type="Pfam" id="PF20250">
    <property type="entry name" value="FapA_N"/>
    <property type="match status" value="1"/>
</dbReference>
<dbReference type="InterPro" id="IPR046865">
    <property type="entry name" value="FapA_b_solenoid"/>
</dbReference>
<dbReference type="RefSeq" id="WP_169823761.1">
    <property type="nucleotide sequence ID" value="NZ_FMKA01000034.1"/>
</dbReference>
<dbReference type="Proteomes" id="UP000199315">
    <property type="component" value="Unassembled WGS sequence"/>
</dbReference>
<evidence type="ECO:0000313" key="2">
    <source>
        <dbReference type="EMBL" id="SCP99190.1"/>
    </source>
</evidence>
<sequence>MGEILQGQTYVKFGDQDMDAYLYLDMPEGSRTYVKEDILQILEDNGITVGIIEANIEKIINSGCYRTEVKVAEGIRPVDGTDGRFEFMFNRFLDKKPVLDEDGSVDYWSLSVIENVEKGQVIACYIPPTPEKPGISVKGEQVPGRRGRELQPLKGKGFVRSDDSRTYTALIDGKIEYKNDRIYISNLYEGFEDVDVVSGNIEFRGDIVIHGNVESGVSIKATGSITIDGKVEGAHITAGKDIILRSGVQGCNKAYIKSCGNIYSKFIEMAKVEAKGMILTNAIINSTVLSEDTVILRGNKGLISGSSVKGVKGVEAVTVGTKAGVRTKVSAGASEDTYQRISALKKIIEEARLALAEAEICINELNYENSRRPVRIENDPRMMLWLRSRVRNISIINESQAELEALNAIVDKSKRAYVRVLEDGYPGSRIEIDDKSVELKEVLEGVEFRKRNHEIVMYSLIRDMSQAAE</sequence>
<dbReference type="PANTHER" id="PTHR38032:SF1">
    <property type="entry name" value="RNA-BINDING PROTEIN KHPB N-TERMINAL DOMAIN-CONTAINING PROTEIN"/>
    <property type="match status" value="1"/>
</dbReference>
<dbReference type="Gene3D" id="2.160.20.70">
    <property type="match status" value="1"/>
</dbReference>
<protein>
    <recommendedName>
        <fullName evidence="1">Flagellar Assembly Protein A N-terminal region domain-containing protein</fullName>
    </recommendedName>
</protein>
<keyword evidence="3" id="KW-1185">Reference proteome</keyword>
<dbReference type="InterPro" id="IPR046866">
    <property type="entry name" value="FapA_N"/>
</dbReference>
<name>A0A1D3TXU5_9FIRM</name>
<feature type="domain" description="Flagellar Assembly Protein A N-terminal region" evidence="1">
    <location>
        <begin position="11"/>
        <end position="179"/>
    </location>
</feature>
<evidence type="ECO:0000313" key="3">
    <source>
        <dbReference type="Proteomes" id="UP000199315"/>
    </source>
</evidence>
<dbReference type="PANTHER" id="PTHR38032">
    <property type="entry name" value="POLYMERASE-RELATED"/>
    <property type="match status" value="1"/>
</dbReference>
<dbReference type="SUPFAM" id="SSF63848">
    <property type="entry name" value="Cell-division inhibitor MinC, C-terminal domain"/>
    <property type="match status" value="1"/>
</dbReference>
<dbReference type="AlphaFoldDB" id="A0A1D3TXU5"/>